<keyword evidence="2" id="KW-1185">Reference proteome</keyword>
<proteinExistence type="predicted"/>
<accession>A0A9W6TP95</accession>
<comment type="caution">
    <text evidence="1">The sequence shown here is derived from an EMBL/GenBank/DDBJ whole genome shotgun (WGS) entry which is preliminary data.</text>
</comment>
<evidence type="ECO:0000313" key="1">
    <source>
        <dbReference type="EMBL" id="GMF16662.1"/>
    </source>
</evidence>
<reference evidence="1" key="1">
    <citation type="submission" date="2023-04" db="EMBL/GenBank/DDBJ databases">
        <title>Phytophthora fragariaefolia NBRC 109709.</title>
        <authorList>
            <person name="Ichikawa N."/>
            <person name="Sato H."/>
            <person name="Tonouchi N."/>
        </authorList>
    </citation>
    <scope>NUCLEOTIDE SEQUENCE</scope>
    <source>
        <strain evidence="1">NBRC 109709</strain>
    </source>
</reference>
<protein>
    <submittedName>
        <fullName evidence="1">Unnamed protein product</fullName>
    </submittedName>
</protein>
<dbReference type="EMBL" id="BSXT01000070">
    <property type="protein sequence ID" value="GMF16662.1"/>
    <property type="molecule type" value="Genomic_DNA"/>
</dbReference>
<dbReference type="AlphaFoldDB" id="A0A9W6TP95"/>
<organism evidence="1 2">
    <name type="scientific">Phytophthora fragariaefolia</name>
    <dbReference type="NCBI Taxonomy" id="1490495"/>
    <lineage>
        <taxon>Eukaryota</taxon>
        <taxon>Sar</taxon>
        <taxon>Stramenopiles</taxon>
        <taxon>Oomycota</taxon>
        <taxon>Peronosporomycetes</taxon>
        <taxon>Peronosporales</taxon>
        <taxon>Peronosporaceae</taxon>
        <taxon>Phytophthora</taxon>
    </lineage>
</organism>
<name>A0A9W6TP95_9STRA</name>
<dbReference type="Proteomes" id="UP001165121">
    <property type="component" value="Unassembled WGS sequence"/>
</dbReference>
<sequence length="76" mass="8617">MDGSRHMMDLDPGVRWIDPGIRTCGGSRSRSPRSRSRRLVHLDLIWGGVDLRYNKWIWNLAAGSGLYNTMDARGTT</sequence>
<gene>
    <name evidence="1" type="ORF">Pfra01_000089900</name>
</gene>
<evidence type="ECO:0000313" key="2">
    <source>
        <dbReference type="Proteomes" id="UP001165121"/>
    </source>
</evidence>